<protein>
    <submittedName>
        <fullName evidence="5">TetR/AcrR family transcriptional regulator</fullName>
    </submittedName>
</protein>
<dbReference type="OrthoDB" id="3784817at2"/>
<dbReference type="Proteomes" id="UP000279968">
    <property type="component" value="Unassembled WGS sequence"/>
</dbReference>
<proteinExistence type="predicted"/>
<dbReference type="InterPro" id="IPR050109">
    <property type="entry name" value="HTH-type_TetR-like_transc_reg"/>
</dbReference>
<dbReference type="PANTHER" id="PTHR30055">
    <property type="entry name" value="HTH-TYPE TRANSCRIPTIONAL REGULATOR RUTR"/>
    <property type="match status" value="1"/>
</dbReference>
<reference evidence="5 6" key="1">
    <citation type="journal article" date="2015" name="Int. J. Syst. Evol. Microbiol.">
        <title>Micromonospora costi sp. nov., isolated from a leaf of Costus speciosus.</title>
        <authorList>
            <person name="Thawai C."/>
        </authorList>
    </citation>
    <scope>NUCLEOTIDE SEQUENCE [LARGE SCALE GENOMIC DNA]</scope>
    <source>
        <strain evidence="5 6">CS1-12</strain>
    </source>
</reference>
<dbReference type="Gene3D" id="1.10.357.10">
    <property type="entry name" value="Tetracycline Repressor, domain 2"/>
    <property type="match status" value="1"/>
</dbReference>
<accession>A0A3A9ZTF4</accession>
<gene>
    <name evidence="5" type="ORF">D7193_29895</name>
</gene>
<dbReference type="PANTHER" id="PTHR30055:SF220">
    <property type="entry name" value="TETR-FAMILY REGULATORY PROTEIN"/>
    <property type="match status" value="1"/>
</dbReference>
<evidence type="ECO:0000313" key="6">
    <source>
        <dbReference type="Proteomes" id="UP000279968"/>
    </source>
</evidence>
<evidence type="ECO:0000256" key="2">
    <source>
        <dbReference type="PROSITE-ProRule" id="PRU00335"/>
    </source>
</evidence>
<feature type="DNA-binding region" description="H-T-H motif" evidence="2">
    <location>
        <begin position="44"/>
        <end position="63"/>
    </location>
</feature>
<dbReference type="PRINTS" id="PR00455">
    <property type="entry name" value="HTHTETR"/>
</dbReference>
<keyword evidence="1 2" id="KW-0238">DNA-binding</keyword>
<name>A0A3A9ZTF4_9ACTN</name>
<evidence type="ECO:0000259" key="4">
    <source>
        <dbReference type="PROSITE" id="PS50977"/>
    </source>
</evidence>
<dbReference type="GO" id="GO:0000976">
    <property type="term" value="F:transcription cis-regulatory region binding"/>
    <property type="evidence" value="ECO:0007669"/>
    <property type="project" value="TreeGrafter"/>
</dbReference>
<keyword evidence="6" id="KW-1185">Reference proteome</keyword>
<evidence type="ECO:0000313" key="5">
    <source>
        <dbReference type="EMBL" id="RKN51558.1"/>
    </source>
</evidence>
<dbReference type="InterPro" id="IPR009057">
    <property type="entry name" value="Homeodomain-like_sf"/>
</dbReference>
<evidence type="ECO:0000256" key="1">
    <source>
        <dbReference type="ARBA" id="ARBA00023125"/>
    </source>
</evidence>
<dbReference type="AlphaFoldDB" id="A0A3A9ZTF4"/>
<dbReference type="GO" id="GO:0003700">
    <property type="term" value="F:DNA-binding transcription factor activity"/>
    <property type="evidence" value="ECO:0007669"/>
    <property type="project" value="TreeGrafter"/>
</dbReference>
<comment type="caution">
    <text evidence="5">The sequence shown here is derived from an EMBL/GenBank/DDBJ whole genome shotgun (WGS) entry which is preliminary data.</text>
</comment>
<organism evidence="5 6">
    <name type="scientific">Micromonospora costi</name>
    <dbReference type="NCBI Taxonomy" id="1530042"/>
    <lineage>
        <taxon>Bacteria</taxon>
        <taxon>Bacillati</taxon>
        <taxon>Actinomycetota</taxon>
        <taxon>Actinomycetes</taxon>
        <taxon>Micromonosporales</taxon>
        <taxon>Micromonosporaceae</taxon>
        <taxon>Micromonospora</taxon>
    </lineage>
</organism>
<dbReference type="SUPFAM" id="SSF46689">
    <property type="entry name" value="Homeodomain-like"/>
    <property type="match status" value="1"/>
</dbReference>
<dbReference type="SUPFAM" id="SSF48498">
    <property type="entry name" value="Tetracyclin repressor-like, C-terminal domain"/>
    <property type="match status" value="1"/>
</dbReference>
<feature type="region of interest" description="Disordered" evidence="3">
    <location>
        <begin position="1"/>
        <end position="21"/>
    </location>
</feature>
<dbReference type="PROSITE" id="PS50977">
    <property type="entry name" value="HTH_TETR_2"/>
    <property type="match status" value="1"/>
</dbReference>
<dbReference type="RefSeq" id="WP_120782983.1">
    <property type="nucleotide sequence ID" value="NZ_JBHLUP010000009.1"/>
</dbReference>
<dbReference type="EMBL" id="RBAN01000007">
    <property type="protein sequence ID" value="RKN51558.1"/>
    <property type="molecule type" value="Genomic_DNA"/>
</dbReference>
<feature type="domain" description="HTH tetR-type" evidence="4">
    <location>
        <begin position="21"/>
        <end position="81"/>
    </location>
</feature>
<dbReference type="InterPro" id="IPR036271">
    <property type="entry name" value="Tet_transcr_reg_TetR-rel_C_sf"/>
</dbReference>
<dbReference type="InterPro" id="IPR001647">
    <property type="entry name" value="HTH_TetR"/>
</dbReference>
<dbReference type="Pfam" id="PF00440">
    <property type="entry name" value="TetR_N"/>
    <property type="match status" value="1"/>
</dbReference>
<sequence length="250" mass="26919">MSERGSDRGSERVGERGTERGDVRQRILDAAATLLETQGRDAVTTRAVSAAAGVQPPTIYRLFTDMRGLLDAVTSSGFETYLRNKQDQALTDDPVRDLRTGWDLHVRFGLDHPAQYLLMYGQPAPGHRTAAAERAMQWLRMLVERVAAAGRLTVSAETAVRMIHAVGTGVTLGLIGTPPEERDLDVSRRLREVTINSVTGAAPTDGRDHAQRAAGLKAVLDGAAGLLTPGEHALLGELLDRLADADTPSH</sequence>
<evidence type="ECO:0000256" key="3">
    <source>
        <dbReference type="SAM" id="MobiDB-lite"/>
    </source>
</evidence>